<evidence type="ECO:0000313" key="3">
    <source>
        <dbReference type="Proteomes" id="UP001497457"/>
    </source>
</evidence>
<dbReference type="SUPFAM" id="SSF81383">
    <property type="entry name" value="F-box domain"/>
    <property type="match status" value="1"/>
</dbReference>
<sequence length="422" mass="47810">MASQPPPIANLRAPTLLTLADELLEEIFLRLPGPTDLARASTACASFRRVITDRTFLRRFRGIHPPPLLGFVPRGQDGFYPAQPPYPSAPLARGVADAADFSYSFVPMGRWLKPWRPRDLRLGRVLLECLPKYDERYEFYSVVFLRDLELVVCDPLHRRYVLLPPVPHQITAQHGRLIDFDAFLAPTCQIEVEEETSFEVICTARNQTNLFAIVFSSATGHWCITASPSWSSLDTEPPSRYHKLAYPDYANGCFYWTGCWAGKLLVLDARKMEFSIVNSVPSSSLIQDNVNKSAGIVVGEEGTPLMFSFGTHSEDDSSDLLHITNIYGGEPSEEQQLEKIIPLSRKYMYSICGAVEGFLFLHGIPEGQYSVRRRRSQSVPNREYLLMDVKTSELRKVCEMRHDFFSVHAYFGFPRSLSKPCI</sequence>
<proteinExistence type="predicted"/>
<dbReference type="Proteomes" id="UP001497457">
    <property type="component" value="Chromosome 5rd"/>
</dbReference>
<gene>
    <name evidence="2" type="ORF">URODEC1_LOCUS98194</name>
</gene>
<dbReference type="Gene3D" id="1.20.1280.50">
    <property type="match status" value="1"/>
</dbReference>
<organism evidence="2 3">
    <name type="scientific">Urochloa decumbens</name>
    <dbReference type="NCBI Taxonomy" id="240449"/>
    <lineage>
        <taxon>Eukaryota</taxon>
        <taxon>Viridiplantae</taxon>
        <taxon>Streptophyta</taxon>
        <taxon>Embryophyta</taxon>
        <taxon>Tracheophyta</taxon>
        <taxon>Spermatophyta</taxon>
        <taxon>Magnoliopsida</taxon>
        <taxon>Liliopsida</taxon>
        <taxon>Poales</taxon>
        <taxon>Poaceae</taxon>
        <taxon>PACMAD clade</taxon>
        <taxon>Panicoideae</taxon>
        <taxon>Panicodae</taxon>
        <taxon>Paniceae</taxon>
        <taxon>Melinidinae</taxon>
        <taxon>Urochloa</taxon>
    </lineage>
</organism>
<name>A0ABC9ERS7_9POAL</name>
<evidence type="ECO:0000259" key="1">
    <source>
        <dbReference type="SMART" id="SM00256"/>
    </source>
</evidence>
<reference evidence="3" key="1">
    <citation type="submission" date="2024-06" db="EMBL/GenBank/DDBJ databases">
        <authorList>
            <person name="Ryan C."/>
        </authorList>
    </citation>
    <scope>NUCLEOTIDE SEQUENCE [LARGE SCALE GENOMIC DNA]</scope>
</reference>
<dbReference type="InterPro" id="IPR036047">
    <property type="entry name" value="F-box-like_dom_sf"/>
</dbReference>
<accession>A0ABC9ERS7</accession>
<dbReference type="PANTHER" id="PTHR31264:SF11">
    <property type="entry name" value="OS07G0555100 PROTEIN"/>
    <property type="match status" value="1"/>
</dbReference>
<dbReference type="EMBL" id="OZ075115">
    <property type="protein sequence ID" value="CAL5062231.1"/>
    <property type="molecule type" value="Genomic_DNA"/>
</dbReference>
<dbReference type="AlphaFoldDB" id="A0ABC9ERS7"/>
<evidence type="ECO:0000313" key="2">
    <source>
        <dbReference type="EMBL" id="CAL5062231.1"/>
    </source>
</evidence>
<dbReference type="Pfam" id="PF12937">
    <property type="entry name" value="F-box-like"/>
    <property type="match status" value="1"/>
</dbReference>
<dbReference type="PANTHER" id="PTHR31264">
    <property type="entry name" value="OS07G0554500 PROTEIN-RELATED"/>
    <property type="match status" value="1"/>
</dbReference>
<dbReference type="InterPro" id="IPR001810">
    <property type="entry name" value="F-box_dom"/>
</dbReference>
<keyword evidence="3" id="KW-1185">Reference proteome</keyword>
<feature type="domain" description="F-box" evidence="1">
    <location>
        <begin position="19"/>
        <end position="60"/>
    </location>
</feature>
<dbReference type="SMART" id="SM00256">
    <property type="entry name" value="FBOX"/>
    <property type="match status" value="1"/>
</dbReference>
<protein>
    <recommendedName>
        <fullName evidence="1">F-box domain-containing protein</fullName>
    </recommendedName>
</protein>
<reference evidence="2 3" key="2">
    <citation type="submission" date="2024-10" db="EMBL/GenBank/DDBJ databases">
        <authorList>
            <person name="Ryan C."/>
        </authorList>
    </citation>
    <scope>NUCLEOTIDE SEQUENCE [LARGE SCALE GENOMIC DNA]</scope>
</reference>